<dbReference type="Proteomes" id="UP001215712">
    <property type="component" value="Unassembled WGS sequence"/>
</dbReference>
<dbReference type="InterPro" id="IPR036291">
    <property type="entry name" value="NAD(P)-bd_dom_sf"/>
</dbReference>
<dbReference type="InterPro" id="IPR013968">
    <property type="entry name" value="PKS_KR"/>
</dbReference>
<keyword evidence="5" id="KW-1185">Reference proteome</keyword>
<comment type="caution">
    <text evidence="4">The sequence shown here is derived from an EMBL/GenBank/DDBJ whole genome shotgun (WGS) entry which is preliminary data.</text>
</comment>
<dbReference type="GO" id="GO:0016874">
    <property type="term" value="F:ligase activity"/>
    <property type="evidence" value="ECO:0007669"/>
    <property type="project" value="UniProtKB-KW"/>
</dbReference>
<dbReference type="SUPFAM" id="SSF51735">
    <property type="entry name" value="NAD(P)-binding Rossmann-fold domains"/>
    <property type="match status" value="1"/>
</dbReference>
<evidence type="ECO:0000256" key="2">
    <source>
        <dbReference type="ARBA" id="ARBA00022553"/>
    </source>
</evidence>
<dbReference type="InterPro" id="IPR050091">
    <property type="entry name" value="PKS_NRPS_Biosynth_Enz"/>
</dbReference>
<keyword evidence="4" id="KW-0808">Transferase</keyword>
<reference evidence="4" key="2">
    <citation type="submission" date="2023-01" db="EMBL/GenBank/DDBJ databases">
        <authorList>
            <person name="Petersen C."/>
        </authorList>
    </citation>
    <scope>NUCLEOTIDE SEQUENCE</scope>
    <source>
        <strain evidence="4">IBT 17514</strain>
    </source>
</reference>
<dbReference type="PANTHER" id="PTHR43775">
    <property type="entry name" value="FATTY ACID SYNTHASE"/>
    <property type="match status" value="1"/>
</dbReference>
<dbReference type="SUPFAM" id="SSF47336">
    <property type="entry name" value="ACP-like"/>
    <property type="match status" value="1"/>
</dbReference>
<name>A0AAD6HBZ9_9EURO</name>
<evidence type="ECO:0000259" key="3">
    <source>
        <dbReference type="PROSITE" id="PS50075"/>
    </source>
</evidence>
<evidence type="ECO:0000313" key="5">
    <source>
        <dbReference type="Proteomes" id="UP001215712"/>
    </source>
</evidence>
<evidence type="ECO:0000313" key="4">
    <source>
        <dbReference type="EMBL" id="KAJ5704231.1"/>
    </source>
</evidence>
<gene>
    <name evidence="4" type="ORF">N7493_011369</name>
</gene>
<dbReference type="PROSITE" id="PS00012">
    <property type="entry name" value="PHOSPHOPANTETHEINE"/>
    <property type="match status" value="1"/>
</dbReference>
<dbReference type="SMART" id="SM00823">
    <property type="entry name" value="PKS_PP"/>
    <property type="match status" value="1"/>
</dbReference>
<dbReference type="Pfam" id="PF23297">
    <property type="entry name" value="ACP_SdgA_C"/>
    <property type="match status" value="1"/>
</dbReference>
<dbReference type="InterPro" id="IPR036736">
    <property type="entry name" value="ACP-like_sf"/>
</dbReference>
<accession>A0AAD6HBZ9</accession>
<dbReference type="GO" id="GO:0044550">
    <property type="term" value="P:secondary metabolite biosynthetic process"/>
    <property type="evidence" value="ECO:0007669"/>
    <property type="project" value="TreeGrafter"/>
</dbReference>
<keyword evidence="4" id="KW-0378">Hydrolase</keyword>
<feature type="domain" description="Carrier" evidence="3">
    <location>
        <begin position="159"/>
        <end position="240"/>
    </location>
</feature>
<proteinExistence type="predicted"/>
<reference evidence="4" key="1">
    <citation type="journal article" date="2023" name="IMA Fungus">
        <title>Comparative genomic study of the Penicillium genus elucidates a diverse pangenome and 15 lateral gene transfer events.</title>
        <authorList>
            <person name="Petersen C."/>
            <person name="Sorensen T."/>
            <person name="Nielsen M.R."/>
            <person name="Sondergaard T.E."/>
            <person name="Sorensen J.L."/>
            <person name="Fitzpatrick D.A."/>
            <person name="Frisvad J.C."/>
            <person name="Nielsen K.L."/>
        </authorList>
    </citation>
    <scope>NUCLEOTIDE SEQUENCE</scope>
    <source>
        <strain evidence="4">IBT 17514</strain>
    </source>
</reference>
<dbReference type="GO" id="GO:0016787">
    <property type="term" value="F:hydrolase activity"/>
    <property type="evidence" value="ECO:0007669"/>
    <property type="project" value="UniProtKB-KW"/>
</dbReference>
<dbReference type="InterPro" id="IPR020806">
    <property type="entry name" value="PKS_PP-bd"/>
</dbReference>
<dbReference type="GO" id="GO:0004312">
    <property type="term" value="F:fatty acid synthase activity"/>
    <property type="evidence" value="ECO:0007669"/>
    <property type="project" value="TreeGrafter"/>
</dbReference>
<sequence>MLDECAPTMPPIKGCINAAMVLQDGIFQENMTFAKWDLAMRSKVKTSWNLHQLLPENLNFFILLSSLAGVVGQVASSNYAGGCTFQDALARYRVCQSQPAISIDIGWMRNLARGDTPPALLNRPLLSTFSFIPDSDALAEQDTLKNILVDPAILFQQSTDSSERQQIFLRALAGKLAGSMSISPDDVVSSKPLSTYGVDSLMAVDLRNWIGITFGATVAVFDVMGGVSLAKIADLVAEKGTAKGT</sequence>
<dbReference type="InterPro" id="IPR006162">
    <property type="entry name" value="Ppantetheine_attach_site"/>
</dbReference>
<dbReference type="InterPro" id="IPR009081">
    <property type="entry name" value="PP-bd_ACP"/>
</dbReference>
<dbReference type="Gene3D" id="1.10.1200.10">
    <property type="entry name" value="ACP-like"/>
    <property type="match status" value="1"/>
</dbReference>
<keyword evidence="1" id="KW-0596">Phosphopantetheine</keyword>
<dbReference type="GO" id="GO:0031177">
    <property type="term" value="F:phosphopantetheine binding"/>
    <property type="evidence" value="ECO:0007669"/>
    <property type="project" value="InterPro"/>
</dbReference>
<dbReference type="PROSITE" id="PS50075">
    <property type="entry name" value="CARRIER"/>
    <property type="match status" value="1"/>
</dbReference>
<dbReference type="SMART" id="SM00822">
    <property type="entry name" value="PKS_KR"/>
    <property type="match status" value="1"/>
</dbReference>
<dbReference type="AlphaFoldDB" id="A0AAD6HBZ9"/>
<evidence type="ECO:0000256" key="1">
    <source>
        <dbReference type="ARBA" id="ARBA00022450"/>
    </source>
</evidence>
<dbReference type="PANTHER" id="PTHR43775:SF37">
    <property type="entry name" value="SI:DKEY-61P9.11"/>
    <property type="match status" value="1"/>
</dbReference>
<organism evidence="4 5">
    <name type="scientific">Penicillium malachiteum</name>
    <dbReference type="NCBI Taxonomy" id="1324776"/>
    <lineage>
        <taxon>Eukaryota</taxon>
        <taxon>Fungi</taxon>
        <taxon>Dikarya</taxon>
        <taxon>Ascomycota</taxon>
        <taxon>Pezizomycotina</taxon>
        <taxon>Eurotiomycetes</taxon>
        <taxon>Eurotiomycetidae</taxon>
        <taxon>Eurotiales</taxon>
        <taxon>Aspergillaceae</taxon>
        <taxon>Penicillium</taxon>
    </lineage>
</organism>
<dbReference type="InterPro" id="IPR057326">
    <property type="entry name" value="KR_dom"/>
</dbReference>
<dbReference type="Gene3D" id="3.40.50.720">
    <property type="entry name" value="NAD(P)-binding Rossmann-like Domain"/>
    <property type="match status" value="1"/>
</dbReference>
<protein>
    <submittedName>
        <fullName evidence="4">Acyl transferase/acyl hydrolase/lysophospholipase</fullName>
    </submittedName>
</protein>
<dbReference type="GO" id="GO:0006633">
    <property type="term" value="P:fatty acid biosynthetic process"/>
    <property type="evidence" value="ECO:0007669"/>
    <property type="project" value="TreeGrafter"/>
</dbReference>
<dbReference type="EMBL" id="JAQJAN010000020">
    <property type="protein sequence ID" value="KAJ5704231.1"/>
    <property type="molecule type" value="Genomic_DNA"/>
</dbReference>
<dbReference type="Pfam" id="PF08659">
    <property type="entry name" value="KR"/>
    <property type="match status" value="1"/>
</dbReference>
<keyword evidence="2" id="KW-0597">Phosphoprotein</keyword>